<evidence type="ECO:0000256" key="1">
    <source>
        <dbReference type="SAM" id="MobiDB-lite"/>
    </source>
</evidence>
<reference evidence="2 3" key="1">
    <citation type="submission" date="2014-11" db="EMBL/GenBank/DDBJ databases">
        <authorList>
            <person name="Wibberg Daniel"/>
        </authorList>
    </citation>
    <scope>NUCLEOTIDE SEQUENCE [LARGE SCALE GENOMIC DNA]</scope>
    <source>
        <strain evidence="2">Rhizoctonia solani AG1-IB 7/3/14</strain>
    </source>
</reference>
<evidence type="ECO:0000313" key="3">
    <source>
        <dbReference type="Proteomes" id="UP000059188"/>
    </source>
</evidence>
<keyword evidence="3" id="KW-1185">Reference proteome</keyword>
<gene>
    <name evidence="2" type="ORF">RSOLAG1IB_07485</name>
</gene>
<dbReference type="AlphaFoldDB" id="A0A0B7FIR5"/>
<name>A0A0B7FIR5_THACB</name>
<feature type="region of interest" description="Disordered" evidence="1">
    <location>
        <begin position="102"/>
        <end position="121"/>
    </location>
</feature>
<evidence type="ECO:0000313" key="2">
    <source>
        <dbReference type="EMBL" id="CEL56032.1"/>
    </source>
</evidence>
<dbReference type="Proteomes" id="UP000059188">
    <property type="component" value="Unassembled WGS sequence"/>
</dbReference>
<protein>
    <recommendedName>
        <fullName evidence="4">Methyltransferase type 11 domain-containing protein</fullName>
    </recommendedName>
</protein>
<dbReference type="OrthoDB" id="2013972at2759"/>
<dbReference type="EMBL" id="LN679119">
    <property type="protein sequence ID" value="CEL56032.1"/>
    <property type="molecule type" value="Genomic_DNA"/>
</dbReference>
<accession>A0A0B7FIR5</accession>
<organism evidence="2 3">
    <name type="scientific">Thanatephorus cucumeris (strain AG1-IB / isolate 7/3/14)</name>
    <name type="common">Lettuce bottom rot fungus</name>
    <name type="synonym">Rhizoctonia solani</name>
    <dbReference type="NCBI Taxonomy" id="1108050"/>
    <lineage>
        <taxon>Eukaryota</taxon>
        <taxon>Fungi</taxon>
        <taxon>Dikarya</taxon>
        <taxon>Basidiomycota</taxon>
        <taxon>Agaricomycotina</taxon>
        <taxon>Agaricomycetes</taxon>
        <taxon>Cantharellales</taxon>
        <taxon>Ceratobasidiaceae</taxon>
        <taxon>Rhizoctonia</taxon>
        <taxon>Rhizoctonia solani AG-1</taxon>
    </lineage>
</organism>
<dbReference type="STRING" id="1108050.A0A0B7FIR5"/>
<sequence length="262" mass="29142">MYVLPSPFPEHKLIVNSVPPPNCRFEIDDLNLGLEHFFGPTFDIVHARLLNSGVKDYAGLVDQVSRCLRPGGLVIFAEFDFRIWAEDHRLLIPPNFYTPLPTQGAQPTSSSGTGLGSSGRSSANASKVATILTQWAIPTWMATMSKCVRAKGGNIDAATLLKTWLREHPNYEDVQPSDLWAPLGPWKATQPNDWTQHPNFPTVGEMSRDNLIGLMVGARPMLYGWFSPEEVAEIEDAATREVHAETSPMYIRVQVTTARKKK</sequence>
<dbReference type="InterPro" id="IPR029063">
    <property type="entry name" value="SAM-dependent_MTases_sf"/>
</dbReference>
<dbReference type="Gene3D" id="3.40.50.150">
    <property type="entry name" value="Vaccinia Virus protein VP39"/>
    <property type="match status" value="1"/>
</dbReference>
<dbReference type="SUPFAM" id="SSF53335">
    <property type="entry name" value="S-adenosyl-L-methionine-dependent methyltransferases"/>
    <property type="match status" value="1"/>
</dbReference>
<proteinExistence type="predicted"/>
<evidence type="ECO:0008006" key="4">
    <source>
        <dbReference type="Google" id="ProtNLM"/>
    </source>
</evidence>